<feature type="compositionally biased region" description="Basic and acidic residues" evidence="6">
    <location>
        <begin position="100"/>
        <end position="182"/>
    </location>
</feature>
<proteinExistence type="inferred from homology"/>
<dbReference type="InterPro" id="IPR002059">
    <property type="entry name" value="CSP_DNA-bd"/>
</dbReference>
<sequence>MFRSPQPGDWAAEDEDTAPLPTPAPTSPTPEAAPAAAPAPASAPTRAPRQDARATGNSGGGRFDRNNSGGRFDRDNGGRFERERASGGGRFDRGGGGGGRFDRDERSGGRFDRDERSGGRFDRDERSGGRFEREDRSGGRFEREDRGGGRFERDAGGRQEGGGRADAGRWGHNADRRGDSGRELPASQGFVVSIKENFGFVSCMERDGDLFFHISEAPVDVQLQDEVEFRVKYNQRSDKEMACQLVALPKGTIQVEDVSDEFHDGVVTKSLPRGGHGGGRGFFNDDRHQREEGHGLIEITTTQEGDEKEEQVQEGEDEATKKTRNKREFVRFNSDSVASDAKTEGDEQESGRPKKSAIPHFGDEVHFRIAKHRKTGAKRAVEITVTTSAREKFEKEIEAKLTTMTRENGIVDRVKNGGGFIKCCDRPMDVYFPFHEIREPEESDKNDDEQGEGSDKPRRGRQGKSVIREGDEVSFFVYEDQEDDSARPRSRLTALRVQKLPSGSVSFEELVRADVEGLVSKLPKEPRNAPEVIGAITFEPIAAEKTGEAKDAAVEATAGSEEKPSKKKKNKDGKSKKSKVSFRLCDTEDMSYVPHIDDKVKFDEVLDKRTGKHKAVKVRVFQLNPKNRETGTINALKEDFGFIKCAERSGDAYFRFSDVMGNSRSFKNGTEVAFDVIADNKSDNIRATRLQILPRGTIKWEDVVADGLEGKIVSVPSSRRGHNSTRGGRGDKMKQLPKFVHGKISFVTPEKQHFIDFLPELKEKVDAAFLTSEDVAEELQKEVAEDAASGEEGQSKEDKSKVEIRISFSSALSKFERAALHEYSDWLGLTHESRGEGSHRQLELFGERKISTKTVEEKAAASAPQLTVEFKEDDVDDVRYNPHVGDRVKFDLAILKRTKQFQCKAISCVEAASTKTKAADTKSEGPKGEGFIVSVKSEGFGFIQPALSVPGSMEENLFFHIKEITTGQTLAELKEGTEVQYTIFVDEKKKKNRATGIAVLPAGTIKKVLPESVKGVVTKASFLHRMKGGAKGRFMKNSATKASTLGRIRLANDDADDSDADVDGESDDEAEETEEVAQETAAEIAGADSESKDVTESDESKKADKKTAPQKTNKQSYMYNIRDIVDPTVVLREGDEVEFISQITAKNPRAAQIRLLVSHAKQGVVTRITEDLGGVIRLDGEEPAIEARFTARSVLRGDVLSEGDRVEFAYRPPSAKQASKKTKSDEKASKKEEEADEEKTEESTKDESEDGADSALGLATSVLRLSSSSSPEAASRSRSVNSTLKKAMRQVGANAMVASRMAKGPDGTRGFTDGWSSDSKDDATEITTEVTSEKTETSTTTVTTTTTTSTEQSEA</sequence>
<feature type="region of interest" description="Disordered" evidence="6">
    <location>
        <begin position="1210"/>
        <end position="1252"/>
    </location>
</feature>
<evidence type="ECO:0000313" key="9">
    <source>
        <dbReference type="EnsemblProtists" id="Phyra82063"/>
    </source>
</evidence>
<name>H3GWZ1_PHYRM</name>
<feature type="compositionally biased region" description="Low complexity" evidence="6">
    <location>
        <begin position="1337"/>
        <end position="1355"/>
    </location>
</feature>
<dbReference type="PANTHER" id="PTHR12913">
    <property type="entry name" value="UNR PROTEIN N-RAS UPSTREAM GENE PROTEIN"/>
    <property type="match status" value="1"/>
</dbReference>
<organism evidence="9 10">
    <name type="scientific">Phytophthora ramorum</name>
    <name type="common">Sudden oak death agent</name>
    <dbReference type="NCBI Taxonomy" id="164328"/>
    <lineage>
        <taxon>Eukaryota</taxon>
        <taxon>Sar</taxon>
        <taxon>Stramenopiles</taxon>
        <taxon>Oomycota</taxon>
        <taxon>Peronosporomycetes</taxon>
        <taxon>Peronosporales</taxon>
        <taxon>Peronosporaceae</taxon>
        <taxon>Phytophthora</taxon>
    </lineage>
</organism>
<dbReference type="PROSITE" id="PS51857">
    <property type="entry name" value="CSD_2"/>
    <property type="match status" value="3"/>
</dbReference>
<keyword evidence="10" id="KW-1185">Reference proteome</keyword>
<dbReference type="OMA" id="GGFIKCC"/>
<dbReference type="PANTHER" id="PTHR12913:SF1">
    <property type="entry name" value="COLD SHOCK DOMAIN-CONTAINING PROTEIN E1"/>
    <property type="match status" value="1"/>
</dbReference>
<dbReference type="GO" id="GO:0005737">
    <property type="term" value="C:cytoplasm"/>
    <property type="evidence" value="ECO:0007669"/>
    <property type="project" value="UniProtKB-SubCell"/>
</dbReference>
<evidence type="ECO:0000259" key="8">
    <source>
        <dbReference type="PROSITE" id="PS51857"/>
    </source>
</evidence>
<keyword evidence="3" id="KW-0677">Repeat</keyword>
<feature type="compositionally biased region" description="Basic and acidic residues" evidence="6">
    <location>
        <begin position="1089"/>
        <end position="1107"/>
    </location>
</feature>
<dbReference type="PROSITE" id="PS51061">
    <property type="entry name" value="R3H"/>
    <property type="match status" value="1"/>
</dbReference>
<evidence type="ECO:0000256" key="4">
    <source>
        <dbReference type="ARBA" id="ARBA00022884"/>
    </source>
</evidence>
<dbReference type="InterPro" id="IPR011129">
    <property type="entry name" value="CSD"/>
</dbReference>
<feature type="compositionally biased region" description="Low complexity" evidence="6">
    <location>
        <begin position="29"/>
        <end position="47"/>
    </location>
</feature>
<dbReference type="InterPro" id="IPR036867">
    <property type="entry name" value="R3H_dom_sf"/>
</dbReference>
<keyword evidence="4" id="KW-0694">RNA-binding</keyword>
<evidence type="ECO:0000256" key="6">
    <source>
        <dbReference type="SAM" id="MobiDB-lite"/>
    </source>
</evidence>
<evidence type="ECO:0000256" key="1">
    <source>
        <dbReference type="ARBA" id="ARBA00004496"/>
    </source>
</evidence>
<dbReference type="InterPro" id="IPR012340">
    <property type="entry name" value="NA-bd_OB-fold"/>
</dbReference>
<feature type="compositionally biased region" description="Basic and acidic residues" evidence="6">
    <location>
        <begin position="341"/>
        <end position="352"/>
    </location>
</feature>
<feature type="compositionally biased region" description="Basic and acidic residues" evidence="6">
    <location>
        <begin position="283"/>
        <end position="295"/>
    </location>
</feature>
<comment type="subcellular location">
    <subcellularLocation>
        <location evidence="1">Cytoplasm</location>
    </subcellularLocation>
</comment>
<feature type="compositionally biased region" description="Low complexity" evidence="6">
    <location>
        <begin position="1264"/>
        <end position="1279"/>
    </location>
</feature>
<evidence type="ECO:0000256" key="5">
    <source>
        <dbReference type="ARBA" id="ARBA00044751"/>
    </source>
</evidence>
<feature type="domain" description="CSD" evidence="8">
    <location>
        <begin position="186"/>
        <end position="247"/>
    </location>
</feature>
<dbReference type="Proteomes" id="UP000005238">
    <property type="component" value="Unassembled WGS sequence"/>
</dbReference>
<dbReference type="SUPFAM" id="SSF82708">
    <property type="entry name" value="R3H domain"/>
    <property type="match status" value="1"/>
</dbReference>
<dbReference type="Gene3D" id="2.40.50.140">
    <property type="entry name" value="Nucleic acid-binding proteins"/>
    <property type="match status" value="4"/>
</dbReference>
<feature type="region of interest" description="Disordered" evidence="6">
    <location>
        <begin position="266"/>
        <end position="361"/>
    </location>
</feature>
<dbReference type="VEuPathDB" id="FungiDB:KRP22_4076"/>
<dbReference type="HOGENOM" id="CLU_268813_0_0_1"/>
<feature type="region of interest" description="Disordered" evidence="6">
    <location>
        <begin position="1050"/>
        <end position="1114"/>
    </location>
</feature>
<reference evidence="9" key="2">
    <citation type="submission" date="2015-06" db="UniProtKB">
        <authorList>
            <consortium name="EnsemblProtists"/>
        </authorList>
    </citation>
    <scope>IDENTIFICATION</scope>
    <source>
        <strain evidence="9">Pr102</strain>
    </source>
</reference>
<feature type="domain" description="CSD" evidence="8">
    <location>
        <begin position="927"/>
        <end position="999"/>
    </location>
</feature>
<feature type="region of interest" description="Disordered" evidence="6">
    <location>
        <begin position="1"/>
        <end position="184"/>
    </location>
</feature>
<dbReference type="SUPFAM" id="SSF50249">
    <property type="entry name" value="Nucleic acid-binding proteins"/>
    <property type="match status" value="4"/>
</dbReference>
<dbReference type="eggNOG" id="ENOG502QSJ1">
    <property type="taxonomic scope" value="Eukaryota"/>
</dbReference>
<feature type="domain" description="R3H" evidence="7">
    <location>
        <begin position="773"/>
        <end position="848"/>
    </location>
</feature>
<keyword evidence="2" id="KW-0963">Cytoplasm</keyword>
<accession>H3GWZ1</accession>
<dbReference type="Gene3D" id="3.30.1370.50">
    <property type="entry name" value="R3H-like domain"/>
    <property type="match status" value="1"/>
</dbReference>
<dbReference type="SMART" id="SM00357">
    <property type="entry name" value="CSP"/>
    <property type="match status" value="4"/>
</dbReference>
<feature type="region of interest" description="Disordered" evidence="6">
    <location>
        <begin position="437"/>
        <end position="465"/>
    </location>
</feature>
<dbReference type="VEuPathDB" id="FungiDB:KRP23_13072"/>
<feature type="compositionally biased region" description="Acidic residues" evidence="6">
    <location>
        <begin position="304"/>
        <end position="317"/>
    </location>
</feature>
<feature type="compositionally biased region" description="Acidic residues" evidence="6">
    <location>
        <begin position="1053"/>
        <end position="1077"/>
    </location>
</feature>
<dbReference type="InterPro" id="IPR001374">
    <property type="entry name" value="R3H_dom"/>
</dbReference>
<feature type="compositionally biased region" description="Basic and acidic residues" evidence="6">
    <location>
        <begin position="318"/>
        <end position="330"/>
    </location>
</feature>
<feature type="domain" description="CSD" evidence="8">
    <location>
        <begin position="628"/>
        <end position="692"/>
    </location>
</feature>
<feature type="compositionally biased region" description="Basic and acidic residues" evidence="6">
    <location>
        <begin position="71"/>
        <end position="93"/>
    </location>
</feature>
<evidence type="ECO:0000256" key="3">
    <source>
        <dbReference type="ARBA" id="ARBA00022737"/>
    </source>
</evidence>
<reference evidence="10" key="1">
    <citation type="journal article" date="2006" name="Science">
        <title>Phytophthora genome sequences uncover evolutionary origins and mechanisms of pathogenesis.</title>
        <authorList>
            <person name="Tyler B.M."/>
            <person name="Tripathy S."/>
            <person name="Zhang X."/>
            <person name="Dehal P."/>
            <person name="Jiang R.H."/>
            <person name="Aerts A."/>
            <person name="Arredondo F.D."/>
            <person name="Baxter L."/>
            <person name="Bensasson D."/>
            <person name="Beynon J.L."/>
            <person name="Chapman J."/>
            <person name="Damasceno C.M."/>
            <person name="Dorrance A.E."/>
            <person name="Dou D."/>
            <person name="Dickerman A.W."/>
            <person name="Dubchak I.L."/>
            <person name="Garbelotto M."/>
            <person name="Gijzen M."/>
            <person name="Gordon S.G."/>
            <person name="Govers F."/>
            <person name="Grunwald N.J."/>
            <person name="Huang W."/>
            <person name="Ivors K.L."/>
            <person name="Jones R.W."/>
            <person name="Kamoun S."/>
            <person name="Krampis K."/>
            <person name="Lamour K.H."/>
            <person name="Lee M.K."/>
            <person name="McDonald W.H."/>
            <person name="Medina M."/>
            <person name="Meijer H.J."/>
            <person name="Nordberg E.K."/>
            <person name="Maclean D.J."/>
            <person name="Ospina-Giraldo M.D."/>
            <person name="Morris P.F."/>
            <person name="Phuntumart V."/>
            <person name="Putnam N.H."/>
            <person name="Rash S."/>
            <person name="Rose J.K."/>
            <person name="Sakihama Y."/>
            <person name="Salamov A.A."/>
            <person name="Savidor A."/>
            <person name="Scheuring C.F."/>
            <person name="Smith B.M."/>
            <person name="Sobral B.W."/>
            <person name="Terry A."/>
            <person name="Torto-Alalibo T.A."/>
            <person name="Win J."/>
            <person name="Xu Z."/>
            <person name="Zhang H."/>
            <person name="Grigoriev I.V."/>
            <person name="Rokhsar D.S."/>
            <person name="Boore J.L."/>
        </authorList>
    </citation>
    <scope>NUCLEOTIDE SEQUENCE [LARGE SCALE GENOMIC DNA]</scope>
    <source>
        <strain evidence="10">Pr102</strain>
    </source>
</reference>
<comment type="similarity">
    <text evidence="5">Belongs to the UNR family.</text>
</comment>
<feature type="compositionally biased region" description="Basic and acidic residues" evidence="6">
    <location>
        <begin position="1222"/>
        <end position="1233"/>
    </location>
</feature>
<dbReference type="GO" id="GO:0003723">
    <property type="term" value="F:RNA binding"/>
    <property type="evidence" value="ECO:0007669"/>
    <property type="project" value="UniProtKB-KW"/>
</dbReference>
<evidence type="ECO:0000256" key="2">
    <source>
        <dbReference type="ARBA" id="ARBA00022490"/>
    </source>
</evidence>
<feature type="compositionally biased region" description="Basic residues" evidence="6">
    <location>
        <begin position="565"/>
        <end position="574"/>
    </location>
</feature>
<dbReference type="EnsemblProtists" id="Phyra82063">
    <property type="protein sequence ID" value="Phyra82063"/>
    <property type="gene ID" value="Phyra82063"/>
</dbReference>
<dbReference type="InParanoid" id="H3GWZ1"/>
<dbReference type="STRING" id="164328.H3GWZ1"/>
<dbReference type="EMBL" id="DS566064">
    <property type="status" value="NOT_ANNOTATED_CDS"/>
    <property type="molecule type" value="Genomic_DNA"/>
</dbReference>
<feature type="region of interest" description="Disordered" evidence="6">
    <location>
        <begin position="546"/>
        <end position="574"/>
    </location>
</feature>
<feature type="compositionally biased region" description="Acidic residues" evidence="6">
    <location>
        <begin position="441"/>
        <end position="452"/>
    </location>
</feature>
<evidence type="ECO:0008006" key="11">
    <source>
        <dbReference type="Google" id="ProtNLM"/>
    </source>
</evidence>
<feature type="region of interest" description="Disordered" evidence="6">
    <location>
        <begin position="1264"/>
        <end position="1355"/>
    </location>
</feature>
<evidence type="ECO:0000313" key="10">
    <source>
        <dbReference type="Proteomes" id="UP000005238"/>
    </source>
</evidence>
<protein>
    <recommendedName>
        <fullName evidence="11">CSD domain-containing protein</fullName>
    </recommendedName>
</protein>
<dbReference type="Pfam" id="PF00313">
    <property type="entry name" value="CSD"/>
    <property type="match status" value="2"/>
</dbReference>
<evidence type="ECO:0000259" key="7">
    <source>
        <dbReference type="PROSITE" id="PS51061"/>
    </source>
</evidence>